<dbReference type="Proteomes" id="UP000215335">
    <property type="component" value="Unassembled WGS sequence"/>
</dbReference>
<dbReference type="EMBL" id="NNAY01000577">
    <property type="protein sequence ID" value="OXU27582.1"/>
    <property type="molecule type" value="Genomic_DNA"/>
</dbReference>
<keyword evidence="3" id="KW-1185">Reference proteome</keyword>
<keyword evidence="1" id="KW-1133">Transmembrane helix</keyword>
<feature type="transmembrane region" description="Helical" evidence="1">
    <location>
        <begin position="53"/>
        <end position="75"/>
    </location>
</feature>
<keyword evidence="1" id="KW-0812">Transmembrane</keyword>
<keyword evidence="1" id="KW-0472">Membrane</keyword>
<organism evidence="2 3">
    <name type="scientific">Trichomalopsis sarcophagae</name>
    <dbReference type="NCBI Taxonomy" id="543379"/>
    <lineage>
        <taxon>Eukaryota</taxon>
        <taxon>Metazoa</taxon>
        <taxon>Ecdysozoa</taxon>
        <taxon>Arthropoda</taxon>
        <taxon>Hexapoda</taxon>
        <taxon>Insecta</taxon>
        <taxon>Pterygota</taxon>
        <taxon>Neoptera</taxon>
        <taxon>Endopterygota</taxon>
        <taxon>Hymenoptera</taxon>
        <taxon>Apocrita</taxon>
        <taxon>Proctotrupomorpha</taxon>
        <taxon>Chalcidoidea</taxon>
        <taxon>Pteromalidae</taxon>
        <taxon>Pteromalinae</taxon>
        <taxon>Trichomalopsis</taxon>
    </lineage>
</organism>
<dbReference type="AlphaFoldDB" id="A0A232FAD9"/>
<accession>A0A232FAD9</accession>
<evidence type="ECO:0000313" key="2">
    <source>
        <dbReference type="EMBL" id="OXU27582.1"/>
    </source>
</evidence>
<sequence length="134" mass="15656">MGYGDRRTMDFTVRVLASDEADGAGRHFSDRCCCCCLRWRESDEKKSTRLSDFLSNFALFITRIYLLFPFVLFHFYPVKNGRMIANARFFFLSLSSSSEFAYRVMNFNDKSKRAPLPAYFLRKVSGTEWKYDAG</sequence>
<name>A0A232FAD9_9HYME</name>
<reference evidence="2 3" key="1">
    <citation type="journal article" date="2017" name="Curr. Biol.">
        <title>The Evolution of Venom by Co-option of Single-Copy Genes.</title>
        <authorList>
            <person name="Martinson E.O."/>
            <person name="Mrinalini"/>
            <person name="Kelkar Y.D."/>
            <person name="Chang C.H."/>
            <person name="Werren J.H."/>
        </authorList>
    </citation>
    <scope>NUCLEOTIDE SEQUENCE [LARGE SCALE GENOMIC DNA]</scope>
    <source>
        <strain evidence="2 3">Alberta</strain>
        <tissue evidence="2">Whole body</tissue>
    </source>
</reference>
<proteinExistence type="predicted"/>
<gene>
    <name evidence="2" type="ORF">TSAR_000176</name>
</gene>
<protein>
    <submittedName>
        <fullName evidence="2">Uncharacterized protein</fullName>
    </submittedName>
</protein>
<evidence type="ECO:0000313" key="3">
    <source>
        <dbReference type="Proteomes" id="UP000215335"/>
    </source>
</evidence>
<evidence type="ECO:0000256" key="1">
    <source>
        <dbReference type="SAM" id="Phobius"/>
    </source>
</evidence>
<comment type="caution">
    <text evidence="2">The sequence shown here is derived from an EMBL/GenBank/DDBJ whole genome shotgun (WGS) entry which is preliminary data.</text>
</comment>